<dbReference type="InterPro" id="IPR003722">
    <property type="entry name" value="Cbl_synth_CobH/CbiC"/>
</dbReference>
<keyword evidence="7" id="KW-1185">Reference proteome</keyword>
<dbReference type="STRING" id="879212.DespoDRAFT_00900"/>
<dbReference type="UniPathway" id="UPA00148"/>
<evidence type="ECO:0000313" key="7">
    <source>
        <dbReference type="Proteomes" id="UP000005778"/>
    </source>
</evidence>
<protein>
    <submittedName>
        <fullName evidence="6">Precorrin isomerase</fullName>
        <ecNumber evidence="6">5.4.1.-</ecNumber>
    </submittedName>
</protein>
<evidence type="ECO:0000256" key="4">
    <source>
        <dbReference type="ARBA" id="ARBA00023235"/>
    </source>
</evidence>
<keyword evidence="4 6" id="KW-0413">Isomerase</keyword>
<dbReference type="OrthoDB" id="9780708at2"/>
<dbReference type="Proteomes" id="UP000005778">
    <property type="component" value="Chromosome"/>
</dbReference>
<reference evidence="6 7" key="1">
    <citation type="submission" date="2011-09" db="EMBL/GenBank/DDBJ databases">
        <authorList>
            <consortium name="US DOE Joint Genome Institute (JGI-PGF)"/>
            <person name="Lucas S."/>
            <person name="Han J."/>
            <person name="Lapidus A."/>
            <person name="Cheng J.-F."/>
            <person name="Goodwin L."/>
            <person name="Pitluck S."/>
            <person name="Peters L."/>
            <person name="Land M.L."/>
            <person name="Hauser L."/>
            <person name="Orellana R."/>
            <person name="Lovley D."/>
            <person name="Woyke T.J."/>
        </authorList>
    </citation>
    <scope>NUCLEOTIDE SEQUENCE [LARGE SCALE GENOMIC DNA]</scope>
    <source>
        <strain evidence="6 7">2ac9</strain>
    </source>
</reference>
<dbReference type="RefSeq" id="WP_004071728.1">
    <property type="nucleotide sequence ID" value="NZ_CM001488.1"/>
</dbReference>
<dbReference type="Pfam" id="PF02570">
    <property type="entry name" value="CbiC"/>
    <property type="match status" value="1"/>
</dbReference>
<name>I5B064_9BACT</name>
<gene>
    <name evidence="6" type="ORF">DespoDRAFT_00900</name>
</gene>
<evidence type="ECO:0000256" key="3">
    <source>
        <dbReference type="ARBA" id="ARBA00022573"/>
    </source>
</evidence>
<dbReference type="EMBL" id="CM001488">
    <property type="protein sequence ID" value="EIM62877.1"/>
    <property type="molecule type" value="Genomic_DNA"/>
</dbReference>
<dbReference type="InterPro" id="IPR036588">
    <property type="entry name" value="CobH/CbiC_sf"/>
</dbReference>
<feature type="domain" description="Cobalamin biosynthesis precorrin-8X methylmutase CobH/CbiC" evidence="5">
    <location>
        <begin position="5"/>
        <end position="198"/>
    </location>
</feature>
<evidence type="ECO:0000256" key="1">
    <source>
        <dbReference type="ARBA" id="ARBA00004953"/>
    </source>
</evidence>
<dbReference type="PANTHER" id="PTHR43588">
    <property type="entry name" value="COBALT-PRECORRIN-8 METHYLMUTASE"/>
    <property type="match status" value="1"/>
</dbReference>
<proteinExistence type="inferred from homology"/>
<dbReference type="GO" id="GO:0016993">
    <property type="term" value="F:precorrin-8X methylmutase activity"/>
    <property type="evidence" value="ECO:0007669"/>
    <property type="project" value="InterPro"/>
</dbReference>
<dbReference type="HOGENOM" id="CLU_084703_1_1_7"/>
<comment type="pathway">
    <text evidence="1">Cofactor biosynthesis; adenosylcobalamin biosynthesis.</text>
</comment>
<reference evidence="6 7" key="2">
    <citation type="submission" date="2012-02" db="EMBL/GenBank/DDBJ databases">
        <title>Improved High-Quality Draft sequence of Desulfobacter postgatei 2ac9.</title>
        <authorList>
            <consortium name="US DOE Joint Genome Institute"/>
            <person name="Lucas S."/>
            <person name="Han J."/>
            <person name="Lapidus A."/>
            <person name="Cheng J.-F."/>
            <person name="Goodwin L."/>
            <person name="Pitluck S."/>
            <person name="Peters L."/>
            <person name="Ovchinnikova G."/>
            <person name="Held B."/>
            <person name="Detter J.C."/>
            <person name="Han C."/>
            <person name="Tapia R."/>
            <person name="Land M."/>
            <person name="Hauser L."/>
            <person name="Kyrpides N."/>
            <person name="Ivanova N."/>
            <person name="Pagani I."/>
            <person name="Orellana R."/>
            <person name="Lovley D."/>
            <person name="Woyke T."/>
        </authorList>
    </citation>
    <scope>NUCLEOTIDE SEQUENCE [LARGE SCALE GENOMIC DNA]</scope>
    <source>
        <strain evidence="6 7">2ac9</strain>
    </source>
</reference>
<evidence type="ECO:0000313" key="6">
    <source>
        <dbReference type="EMBL" id="EIM62877.1"/>
    </source>
</evidence>
<sequence length="210" mass="22478">MKPHEIEAKSFAIIDAEAGPHNFAPDEWKIVRRMIHTTADFEYMQMVRISNNAVAAGIKAIRNGYTVITDTNMAKTGIRKDLLAGFGSRCECLMADPRVAEQATERGVTRARVAVEKAAQIMENGIYVVGNAPTALLHLLEMIHNKAANPALVVGLPVGFVNAAESKAALVETNIPYISNVGRKGGSNVAASVINALALIAKDKVAGERT</sequence>
<dbReference type="PANTHER" id="PTHR43588:SF1">
    <property type="entry name" value="COBALT-PRECORRIN-8 METHYLMUTASE"/>
    <property type="match status" value="1"/>
</dbReference>
<dbReference type="eggNOG" id="COG2082">
    <property type="taxonomic scope" value="Bacteria"/>
</dbReference>
<dbReference type="AlphaFoldDB" id="I5B064"/>
<evidence type="ECO:0000256" key="2">
    <source>
        <dbReference type="ARBA" id="ARBA00009774"/>
    </source>
</evidence>
<accession>I5B064</accession>
<comment type="similarity">
    <text evidence="2">Belongs to the CobH/CbiC family.</text>
</comment>
<dbReference type="GO" id="GO:0009236">
    <property type="term" value="P:cobalamin biosynthetic process"/>
    <property type="evidence" value="ECO:0007669"/>
    <property type="project" value="UniProtKB-UniPathway"/>
</dbReference>
<dbReference type="Gene3D" id="3.40.50.10230">
    <property type="entry name" value="Cobalamin biosynthesis CobH/CbiC, precorrin-8X methylmutase"/>
    <property type="match status" value="1"/>
</dbReference>
<evidence type="ECO:0000259" key="5">
    <source>
        <dbReference type="Pfam" id="PF02570"/>
    </source>
</evidence>
<dbReference type="EC" id="5.4.1.-" evidence="6"/>
<dbReference type="SUPFAM" id="SSF63965">
    <property type="entry name" value="Precorrin-8X methylmutase CbiC/CobH"/>
    <property type="match status" value="1"/>
</dbReference>
<organism evidence="6 7">
    <name type="scientific">Desulfobacter postgatei 2ac9</name>
    <dbReference type="NCBI Taxonomy" id="879212"/>
    <lineage>
        <taxon>Bacteria</taxon>
        <taxon>Pseudomonadati</taxon>
        <taxon>Thermodesulfobacteriota</taxon>
        <taxon>Desulfobacteria</taxon>
        <taxon>Desulfobacterales</taxon>
        <taxon>Desulfobacteraceae</taxon>
        <taxon>Desulfobacter</taxon>
    </lineage>
</organism>
<keyword evidence="3" id="KW-0169">Cobalamin biosynthesis</keyword>